<dbReference type="InterPro" id="IPR001229">
    <property type="entry name" value="Jacalin-like_lectin_dom"/>
</dbReference>
<dbReference type="AlphaFoldDB" id="A0A2U1PDI1"/>
<organism evidence="4 5">
    <name type="scientific">Artemisia annua</name>
    <name type="common">Sweet wormwood</name>
    <dbReference type="NCBI Taxonomy" id="35608"/>
    <lineage>
        <taxon>Eukaryota</taxon>
        <taxon>Viridiplantae</taxon>
        <taxon>Streptophyta</taxon>
        <taxon>Embryophyta</taxon>
        <taxon>Tracheophyta</taxon>
        <taxon>Spermatophyta</taxon>
        <taxon>Magnoliopsida</taxon>
        <taxon>eudicotyledons</taxon>
        <taxon>Gunneridae</taxon>
        <taxon>Pentapetalae</taxon>
        <taxon>asterids</taxon>
        <taxon>campanulids</taxon>
        <taxon>Asterales</taxon>
        <taxon>Asteraceae</taxon>
        <taxon>Asteroideae</taxon>
        <taxon>Anthemideae</taxon>
        <taxon>Artemisiinae</taxon>
        <taxon>Artemisia</taxon>
    </lineage>
</organism>
<evidence type="ECO:0000313" key="4">
    <source>
        <dbReference type="EMBL" id="PWA83822.1"/>
    </source>
</evidence>
<dbReference type="Pfam" id="PF01419">
    <property type="entry name" value="Jacalin"/>
    <property type="match status" value="1"/>
</dbReference>
<dbReference type="OrthoDB" id="1901752at2759"/>
<dbReference type="STRING" id="35608.A0A2U1PDI1"/>
<dbReference type="InterPro" id="IPR033734">
    <property type="entry name" value="Jacalin-like_lectin_dom_plant"/>
</dbReference>
<dbReference type="InterPro" id="IPR036404">
    <property type="entry name" value="Jacalin-like_lectin_dom_sf"/>
</dbReference>
<evidence type="ECO:0000313" key="5">
    <source>
        <dbReference type="Proteomes" id="UP000245207"/>
    </source>
</evidence>
<dbReference type="SUPFAM" id="SSF51101">
    <property type="entry name" value="Mannose-binding lectins"/>
    <property type="match status" value="1"/>
</dbReference>
<keyword evidence="2 4" id="KW-0430">Lectin</keyword>
<gene>
    <name evidence="4" type="ORF">CTI12_AA164530</name>
</gene>
<accession>A0A2U1PDI1</accession>
<evidence type="ECO:0000259" key="3">
    <source>
        <dbReference type="PROSITE" id="PS51752"/>
    </source>
</evidence>
<dbReference type="PROSITE" id="PS51752">
    <property type="entry name" value="JACALIN_LECTIN"/>
    <property type="match status" value="1"/>
</dbReference>
<dbReference type="PANTHER" id="PTHR47293:SF15">
    <property type="entry name" value="JACALIN-RELATED LECTIN 19"/>
    <property type="match status" value="1"/>
</dbReference>
<keyword evidence="5" id="KW-1185">Reference proteome</keyword>
<comment type="caution">
    <text evidence="4">The sequence shown here is derived from an EMBL/GenBank/DDBJ whole genome shotgun (WGS) entry which is preliminary data.</text>
</comment>
<dbReference type="Gene3D" id="2.100.10.30">
    <property type="entry name" value="Jacalin-like lectin domain"/>
    <property type="match status" value="1"/>
</dbReference>
<dbReference type="SMART" id="SM00915">
    <property type="entry name" value="Jacalin"/>
    <property type="match status" value="1"/>
</dbReference>
<dbReference type="FunFam" id="2.100.10.30:FF:000001">
    <property type="entry name" value="Jacalin-related lectin 33"/>
    <property type="match status" value="1"/>
</dbReference>
<protein>
    <submittedName>
        <fullName evidence="4">Jacalin-like lectin domain-containing protein</fullName>
    </submittedName>
</protein>
<comment type="similarity">
    <text evidence="1">Belongs to the jacalin lectin family.</text>
</comment>
<sequence length="208" mass="23321">MEHTLPHNPGLVRQSSAIEFKTIKQIHQEKSMLFGTWGGNCGNHWDDGVHDGIREITLVYSSCIDSIRVTYDNNFKPLLAEKHGGMGGTKSAQIKLRFPEEVLISVSGHYSPVVYGAGPVIRSLTFKTNQRTYGPFGVEEGTPFNFLTNGGHIVGLYGRSGWFLDSLGFYISPPKPTLFQRIQMKCFGFNPYAIKDGKHNKTKRLERL</sequence>
<dbReference type="GO" id="GO:0030246">
    <property type="term" value="F:carbohydrate binding"/>
    <property type="evidence" value="ECO:0007669"/>
    <property type="project" value="UniProtKB-KW"/>
</dbReference>
<dbReference type="EMBL" id="PKPP01001300">
    <property type="protein sequence ID" value="PWA83822.1"/>
    <property type="molecule type" value="Genomic_DNA"/>
</dbReference>
<dbReference type="Proteomes" id="UP000245207">
    <property type="component" value="Unassembled WGS sequence"/>
</dbReference>
<reference evidence="4 5" key="1">
    <citation type="journal article" date="2018" name="Mol. Plant">
        <title>The genome of Artemisia annua provides insight into the evolution of Asteraceae family and artemisinin biosynthesis.</title>
        <authorList>
            <person name="Shen Q."/>
            <person name="Zhang L."/>
            <person name="Liao Z."/>
            <person name="Wang S."/>
            <person name="Yan T."/>
            <person name="Shi P."/>
            <person name="Liu M."/>
            <person name="Fu X."/>
            <person name="Pan Q."/>
            <person name="Wang Y."/>
            <person name="Lv Z."/>
            <person name="Lu X."/>
            <person name="Zhang F."/>
            <person name="Jiang W."/>
            <person name="Ma Y."/>
            <person name="Chen M."/>
            <person name="Hao X."/>
            <person name="Li L."/>
            <person name="Tang Y."/>
            <person name="Lv G."/>
            <person name="Zhou Y."/>
            <person name="Sun X."/>
            <person name="Brodelius P.E."/>
            <person name="Rose J.K.C."/>
            <person name="Tang K."/>
        </authorList>
    </citation>
    <scope>NUCLEOTIDE SEQUENCE [LARGE SCALE GENOMIC DNA]</scope>
    <source>
        <strain evidence="5">cv. Huhao1</strain>
        <tissue evidence="4">Leaf</tissue>
    </source>
</reference>
<evidence type="ECO:0000256" key="1">
    <source>
        <dbReference type="ARBA" id="ARBA00006568"/>
    </source>
</evidence>
<dbReference type="PANTHER" id="PTHR47293">
    <property type="entry name" value="JACALIN-RELATED LECTIN 3"/>
    <property type="match status" value="1"/>
</dbReference>
<name>A0A2U1PDI1_ARTAN</name>
<dbReference type="CDD" id="cd09612">
    <property type="entry name" value="Jacalin"/>
    <property type="match status" value="1"/>
</dbReference>
<feature type="domain" description="Jacalin-type lectin" evidence="3">
    <location>
        <begin position="31"/>
        <end position="173"/>
    </location>
</feature>
<evidence type="ECO:0000256" key="2">
    <source>
        <dbReference type="ARBA" id="ARBA00022734"/>
    </source>
</evidence>
<proteinExistence type="inferred from homology"/>